<dbReference type="InterPro" id="IPR003695">
    <property type="entry name" value="Ppx_GppA_N"/>
</dbReference>
<feature type="domain" description="Ppx/GppA phosphatase N-terminal" evidence="2">
    <location>
        <begin position="195"/>
        <end position="490"/>
    </location>
</feature>
<dbReference type="EMBL" id="AJXZ01000038">
    <property type="protein sequence ID" value="EIM73509.1"/>
    <property type="molecule type" value="Genomic_DNA"/>
</dbReference>
<dbReference type="PANTHER" id="PTHR30005">
    <property type="entry name" value="EXOPOLYPHOSPHATASE"/>
    <property type="match status" value="1"/>
</dbReference>
<dbReference type="InterPro" id="IPR050273">
    <property type="entry name" value="GppA/Ppx_hydrolase"/>
</dbReference>
<gene>
    <name evidence="3" type="ORF">A33O_15021</name>
</gene>
<evidence type="ECO:0000256" key="1">
    <source>
        <dbReference type="SAM" id="MobiDB-lite"/>
    </source>
</evidence>
<comment type="caution">
    <text evidence="3">The sequence shown here is derived from an EMBL/GenBank/DDBJ whole genome shotgun (WGS) entry which is preliminary data.</text>
</comment>
<evidence type="ECO:0000313" key="4">
    <source>
        <dbReference type="Proteomes" id="UP000004622"/>
    </source>
</evidence>
<feature type="region of interest" description="Disordered" evidence="1">
    <location>
        <begin position="1"/>
        <end position="176"/>
    </location>
</feature>
<dbReference type="STRING" id="204799.GCA_001696575_01793"/>
<dbReference type="PATRIC" id="fig|1189611.3.peg.3035"/>
<organism evidence="3 4">
    <name type="scientific">Nitratireductor aquibiodomus RA22</name>
    <dbReference type="NCBI Taxonomy" id="1189611"/>
    <lineage>
        <taxon>Bacteria</taxon>
        <taxon>Pseudomonadati</taxon>
        <taxon>Pseudomonadota</taxon>
        <taxon>Alphaproteobacteria</taxon>
        <taxon>Hyphomicrobiales</taxon>
        <taxon>Phyllobacteriaceae</taxon>
        <taxon>Nitratireductor</taxon>
    </lineage>
</organism>
<dbReference type="Gene3D" id="3.30.420.150">
    <property type="entry name" value="Exopolyphosphatase. Domain 2"/>
    <property type="match status" value="1"/>
</dbReference>
<dbReference type="PANTHER" id="PTHR30005:SF0">
    <property type="entry name" value="RETROGRADE REGULATION PROTEIN 2"/>
    <property type="match status" value="1"/>
</dbReference>
<dbReference type="GO" id="GO:0016462">
    <property type="term" value="F:pyrophosphatase activity"/>
    <property type="evidence" value="ECO:0007669"/>
    <property type="project" value="TreeGrafter"/>
</dbReference>
<proteinExistence type="predicted"/>
<feature type="compositionally biased region" description="Basic residues" evidence="1">
    <location>
        <begin position="64"/>
        <end position="73"/>
    </location>
</feature>
<dbReference type="InterPro" id="IPR043129">
    <property type="entry name" value="ATPase_NBD"/>
</dbReference>
<accession>I5BVA7</accession>
<dbReference type="Proteomes" id="UP000004622">
    <property type="component" value="Unassembled WGS sequence"/>
</dbReference>
<dbReference type="SUPFAM" id="SSF53067">
    <property type="entry name" value="Actin-like ATPase domain"/>
    <property type="match status" value="2"/>
</dbReference>
<feature type="compositionally biased region" description="Basic and acidic residues" evidence="1">
    <location>
        <begin position="107"/>
        <end position="120"/>
    </location>
</feature>
<evidence type="ECO:0000313" key="3">
    <source>
        <dbReference type="EMBL" id="EIM73509.1"/>
    </source>
</evidence>
<reference evidence="3 4" key="1">
    <citation type="journal article" date="2012" name="J. Bacteriol.">
        <title>Genome Sequence of Nitratireductor aquibiodomus Strain RA22.</title>
        <authorList>
            <person name="Singh A."/>
            <person name="Jangir P.K."/>
            <person name="Kumari C."/>
            <person name="Sharma R."/>
        </authorList>
    </citation>
    <scope>NUCLEOTIDE SEQUENCE [LARGE SCALE GENOMIC DNA]</scope>
    <source>
        <strain evidence="3 4">RA22</strain>
    </source>
</reference>
<sequence>MSCLLRPMGLRGGEGIAVENHDHGEVSPVKEVVRDAASDGGSSPGFDDRSAGQPAHMGKTAASPRRKKSRRNGPTRPGALKGPAQDASSGESPDEGASQARAQGEAAHADGSSRPDGEPPKRKRRKRRRRRAFVRGAVGEAAAQQEAPPQPETGKLNRPQPARRRESAQEGQRTSYAALDLGTNNCRLLVAVPTRPGHFRVVDAFSRIVRLGEGLSLEGRLSEAAMDRAVTALGICAEKLGHRKPRRMRLIATEACRSADNGEAFIERVKHETGLTLEIIDRQTEARLAVAGCSTLVERGTEGVVLFDIGGGSSEIALVDISRHRTPRLADHIVAWTSLPVGVVSLAERFGGHHVTRETFFAMVDAVGEMLDRFDDGGRLAKIAAGGRFHLIGTSGTVTTLAGVHLGLARYDRRQVDGLWMERDNVDRMIDTLLSWDFEQRKANPCIGADRADLVLGGCAILEAIRRRWPSERLRVADRGLREGMLNEMMAADGAWRRRRRMGRGT</sequence>
<dbReference type="RefSeq" id="WP_007009358.1">
    <property type="nucleotide sequence ID" value="NZ_AJXZ01000038.1"/>
</dbReference>
<dbReference type="Pfam" id="PF02541">
    <property type="entry name" value="Ppx-GppA"/>
    <property type="match status" value="1"/>
</dbReference>
<name>I5BVA7_9HYPH</name>
<dbReference type="AlphaFoldDB" id="I5BVA7"/>
<feature type="compositionally biased region" description="Basic residues" evidence="1">
    <location>
        <begin position="121"/>
        <end position="133"/>
    </location>
</feature>
<dbReference type="Gene3D" id="3.30.420.40">
    <property type="match status" value="1"/>
</dbReference>
<protein>
    <submittedName>
        <fullName evidence="3">Ppx/GppA phosphatase</fullName>
    </submittedName>
</protein>
<evidence type="ECO:0000259" key="2">
    <source>
        <dbReference type="Pfam" id="PF02541"/>
    </source>
</evidence>
<dbReference type="CDD" id="cd24054">
    <property type="entry name" value="ASKHA_NBD_AaPPX-GppA_MtPPX2-like"/>
    <property type="match status" value="1"/>
</dbReference>